<dbReference type="EMBL" id="LT960614">
    <property type="protein sequence ID" value="SON57939.1"/>
    <property type="molecule type" value="Genomic_DNA"/>
</dbReference>
<sequence length="74" mass="8004">MTRPIPIEIDGQAVGIAEELNGRYRFVAVKFGVWDLDGAMFNSLAAVQNAAEGVLHGAPYRAIQPQPEVHLACL</sequence>
<evidence type="ECO:0000313" key="2">
    <source>
        <dbReference type="Proteomes" id="UP000223606"/>
    </source>
</evidence>
<dbReference type="AlphaFoldDB" id="A0A2C9DCN4"/>
<protein>
    <submittedName>
        <fullName evidence="1">Uncharacterized protein</fullName>
    </submittedName>
</protein>
<evidence type="ECO:0000313" key="1">
    <source>
        <dbReference type="EMBL" id="SON57939.1"/>
    </source>
</evidence>
<dbReference type="KEGG" id="hdi:HDIA_4398"/>
<name>A0A2C9DCN4_9HYPH</name>
<keyword evidence="2" id="KW-1185">Reference proteome</keyword>
<accession>A0A2C9DCN4</accession>
<organism evidence="1 2">
    <name type="scientific">Hartmannibacter diazotrophicus</name>
    <dbReference type="NCBI Taxonomy" id="1482074"/>
    <lineage>
        <taxon>Bacteria</taxon>
        <taxon>Pseudomonadati</taxon>
        <taxon>Pseudomonadota</taxon>
        <taxon>Alphaproteobacteria</taxon>
        <taxon>Hyphomicrobiales</taxon>
        <taxon>Pleomorphomonadaceae</taxon>
        <taxon>Hartmannibacter</taxon>
    </lineage>
</organism>
<gene>
    <name evidence="1" type="ORF">HDIA_4398</name>
</gene>
<proteinExistence type="predicted"/>
<reference evidence="2" key="1">
    <citation type="submission" date="2017-09" db="EMBL/GenBank/DDBJ databases">
        <title>Genome sequence of Nannocystis excedens DSM 71.</title>
        <authorList>
            <person name="Blom J."/>
        </authorList>
    </citation>
    <scope>NUCLEOTIDE SEQUENCE [LARGE SCALE GENOMIC DNA]</scope>
    <source>
        <strain evidence="2">type strain: E19</strain>
    </source>
</reference>
<dbReference type="Proteomes" id="UP000223606">
    <property type="component" value="Chromosome 1"/>
</dbReference>